<dbReference type="SUPFAM" id="SSF52540">
    <property type="entry name" value="P-loop containing nucleoside triphosphate hydrolases"/>
    <property type="match status" value="1"/>
</dbReference>
<dbReference type="Proteomes" id="UP001217500">
    <property type="component" value="Chromosome"/>
</dbReference>
<evidence type="ECO:0000313" key="2">
    <source>
        <dbReference type="Proteomes" id="UP001217500"/>
    </source>
</evidence>
<organism evidence="1 2">
    <name type="scientific">Gimibacter soli</name>
    <dbReference type="NCBI Taxonomy" id="3024400"/>
    <lineage>
        <taxon>Bacteria</taxon>
        <taxon>Pseudomonadati</taxon>
        <taxon>Pseudomonadota</taxon>
        <taxon>Alphaproteobacteria</taxon>
        <taxon>Kordiimonadales</taxon>
        <taxon>Temperatibacteraceae</taxon>
        <taxon>Gimibacter</taxon>
    </lineage>
</organism>
<proteinExistence type="predicted"/>
<dbReference type="RefSeq" id="WP_289503726.1">
    <property type="nucleotide sequence ID" value="NZ_CP116805.1"/>
</dbReference>
<sequence length="276" mass="31940">MATRRLDAVFIGGYTKSGTTLTGRAFDLINTVYAKGEFDFFRIFAERTGLLFKEYNKNIAIVNREVYDNRGSLNPVSTSLVRRIQRDIFLKVFFAGEQVPDDCQVIVEKSPRNVFHLAEIRAIFPASQNVIVYREPKAVFRSLCRHLADHRDPRYFDPDFDYRQQVLVKMERRWNNLTAIIEAESGAKDIHIVRYDAINADKAGFLDYVQKKILRRELGLKGPVSSLDKESYLASLPPEQREISLVQSSANRLSLSEREIEFIDSRMKLPEVEFDY</sequence>
<evidence type="ECO:0000313" key="1">
    <source>
        <dbReference type="EMBL" id="WCL54007.1"/>
    </source>
</evidence>
<dbReference type="InterPro" id="IPR027417">
    <property type="entry name" value="P-loop_NTPase"/>
</dbReference>
<dbReference type="AlphaFoldDB" id="A0AAE9XPR9"/>
<dbReference type="Pfam" id="PF13469">
    <property type="entry name" value="Sulfotransfer_3"/>
    <property type="match status" value="1"/>
</dbReference>
<accession>A0AAE9XPR9</accession>
<dbReference type="Gene3D" id="3.40.50.300">
    <property type="entry name" value="P-loop containing nucleotide triphosphate hydrolases"/>
    <property type="match status" value="1"/>
</dbReference>
<keyword evidence="2" id="KW-1185">Reference proteome</keyword>
<reference evidence="1" key="1">
    <citation type="submission" date="2023-01" db="EMBL/GenBank/DDBJ databases">
        <title>The genome sequence of Kordiimonadaceae bacterium 6D33.</title>
        <authorList>
            <person name="Liu Y."/>
        </authorList>
    </citation>
    <scope>NUCLEOTIDE SEQUENCE</scope>
    <source>
        <strain evidence="1">6D33</strain>
    </source>
</reference>
<dbReference type="EMBL" id="CP116805">
    <property type="protein sequence ID" value="WCL54007.1"/>
    <property type="molecule type" value="Genomic_DNA"/>
</dbReference>
<gene>
    <name evidence="1" type="ORF">PH603_15825</name>
</gene>
<name>A0AAE9XPR9_9PROT</name>
<protein>
    <submittedName>
        <fullName evidence="1">Sulfotransferase</fullName>
    </submittedName>
</protein>
<dbReference type="KEGG" id="gso:PH603_15825"/>